<feature type="non-terminal residue" evidence="1">
    <location>
        <position position="53"/>
    </location>
</feature>
<comment type="caution">
    <text evidence="1">The sequence shown here is derived from an EMBL/GenBank/DDBJ whole genome shotgun (WGS) entry which is preliminary data.</text>
</comment>
<keyword evidence="2" id="KW-1185">Reference proteome</keyword>
<name>A0AAI9ZPP2_9PEZI</name>
<evidence type="ECO:0000313" key="2">
    <source>
        <dbReference type="Proteomes" id="UP001243989"/>
    </source>
</evidence>
<sequence>MSASRPTRLLSLETLNKPSPPPPTCLLHMWCVVTAASLRGRPCSWSCMLGRNT</sequence>
<dbReference type="EMBL" id="JAHMHQ010000012">
    <property type="protein sequence ID" value="KAK1635896.1"/>
    <property type="molecule type" value="Genomic_DNA"/>
</dbReference>
<proteinExistence type="predicted"/>
<evidence type="ECO:0000313" key="1">
    <source>
        <dbReference type="EMBL" id="KAK1635896.1"/>
    </source>
</evidence>
<dbReference type="RefSeq" id="XP_060444503.1">
    <property type="nucleotide sequence ID" value="XM_060590613.1"/>
</dbReference>
<reference evidence="1" key="1">
    <citation type="submission" date="2021-06" db="EMBL/GenBank/DDBJ databases">
        <title>Comparative genomics, transcriptomics and evolutionary studies reveal genomic signatures of adaptation to plant cell wall in hemibiotrophic fungi.</title>
        <authorList>
            <consortium name="DOE Joint Genome Institute"/>
            <person name="Baroncelli R."/>
            <person name="Diaz J.F."/>
            <person name="Benocci T."/>
            <person name="Peng M."/>
            <person name="Battaglia E."/>
            <person name="Haridas S."/>
            <person name="Andreopoulos W."/>
            <person name="Labutti K."/>
            <person name="Pangilinan J."/>
            <person name="Floch G.L."/>
            <person name="Makela M.R."/>
            <person name="Henrissat B."/>
            <person name="Grigoriev I.V."/>
            <person name="Crouch J.A."/>
            <person name="De Vries R.P."/>
            <person name="Sukno S.A."/>
            <person name="Thon M.R."/>
        </authorList>
    </citation>
    <scope>NUCLEOTIDE SEQUENCE</scope>
    <source>
        <strain evidence="1">CBS 102054</strain>
    </source>
</reference>
<gene>
    <name evidence="1" type="ORF">BDP81DRAFT_430529</name>
</gene>
<dbReference type="AlphaFoldDB" id="A0AAI9ZPP2"/>
<dbReference type="Proteomes" id="UP001243989">
    <property type="component" value="Unassembled WGS sequence"/>
</dbReference>
<organism evidence="1 2">
    <name type="scientific">Colletotrichum phormii</name>
    <dbReference type="NCBI Taxonomy" id="359342"/>
    <lineage>
        <taxon>Eukaryota</taxon>
        <taxon>Fungi</taxon>
        <taxon>Dikarya</taxon>
        <taxon>Ascomycota</taxon>
        <taxon>Pezizomycotina</taxon>
        <taxon>Sordariomycetes</taxon>
        <taxon>Hypocreomycetidae</taxon>
        <taxon>Glomerellales</taxon>
        <taxon>Glomerellaceae</taxon>
        <taxon>Colletotrichum</taxon>
        <taxon>Colletotrichum acutatum species complex</taxon>
    </lineage>
</organism>
<dbReference type="GeneID" id="85475475"/>
<protein>
    <submittedName>
        <fullName evidence="1">Uncharacterized protein</fullName>
    </submittedName>
</protein>
<accession>A0AAI9ZPP2</accession>